<evidence type="ECO:0000256" key="7">
    <source>
        <dbReference type="ARBA" id="ARBA00023098"/>
    </source>
</evidence>
<dbReference type="InterPro" id="IPR036514">
    <property type="entry name" value="SGNH_hydro_sf"/>
</dbReference>
<dbReference type="PANTHER" id="PTHR45650:SF75">
    <property type="entry name" value="GDSL-LIKE LIPASE_ACYLHYDROLASE"/>
    <property type="match status" value="1"/>
</dbReference>
<dbReference type="Gene3D" id="3.40.50.1110">
    <property type="entry name" value="SGNH hydrolase"/>
    <property type="match status" value="1"/>
</dbReference>
<protein>
    <submittedName>
        <fullName evidence="9">Uncharacterized protein</fullName>
    </submittedName>
</protein>
<dbReference type="InterPro" id="IPR035669">
    <property type="entry name" value="SGNH_plant_lipase-like"/>
</dbReference>
<feature type="signal peptide" evidence="8">
    <location>
        <begin position="1"/>
        <end position="28"/>
    </location>
</feature>
<comment type="similarity">
    <text evidence="2">Belongs to the 'GDSL' lipolytic enzyme family.</text>
</comment>
<sequence>MSSCETKAWFVLSLVLLVANYNQNSVLGKPLVPGLFIFGDSLSDSGNNNNLATNAKSNFKPYGIDFPAGPTGRFTNGRTIIDIISQFLGFKDFIPPFANTRGSNILKGVNYASGAAGIRIETGEHVGELVSLGLQLLNHRAIVSRIAFVLGGLKRAKHYLSKCLYYVEIGNNDYLNNYFIPEYYNTSTIYSPEQYAEALIDELALYLKALQGLGARKFVLVGVGSIGCIPILISKTGGSCFEAANDAALIFNKKLKSLVDQFNSKSYTDSKFIFVNSKFDTLRYAVGFKDSTTACCATVPSGHCIPDQTPCSNRREHVFFDQCHTTEAYNILAALAFYNSSDLDSTYPMNIKNFVEQHIKMAPEFMEEFTSLPGRFYADE</sequence>
<accession>A0AAN9HQM7</accession>
<comment type="subcellular location">
    <subcellularLocation>
        <location evidence="1">Secreted</location>
    </subcellularLocation>
</comment>
<proteinExistence type="inferred from homology"/>
<dbReference type="Proteomes" id="UP001372338">
    <property type="component" value="Unassembled WGS sequence"/>
</dbReference>
<dbReference type="InterPro" id="IPR051238">
    <property type="entry name" value="GDSL_esterase/lipase"/>
</dbReference>
<evidence type="ECO:0000256" key="5">
    <source>
        <dbReference type="ARBA" id="ARBA00022801"/>
    </source>
</evidence>
<keyword evidence="6" id="KW-0442">Lipid degradation</keyword>
<dbReference type="CDD" id="cd01837">
    <property type="entry name" value="SGNH_plant_lipase_like"/>
    <property type="match status" value="1"/>
</dbReference>
<evidence type="ECO:0000256" key="1">
    <source>
        <dbReference type="ARBA" id="ARBA00004613"/>
    </source>
</evidence>
<keyword evidence="7" id="KW-0443">Lipid metabolism</keyword>
<dbReference type="GO" id="GO:0016788">
    <property type="term" value="F:hydrolase activity, acting on ester bonds"/>
    <property type="evidence" value="ECO:0007669"/>
    <property type="project" value="InterPro"/>
</dbReference>
<reference evidence="9 10" key="1">
    <citation type="submission" date="2024-01" db="EMBL/GenBank/DDBJ databases">
        <title>The genomes of 5 underutilized Papilionoideae crops provide insights into root nodulation and disease resistanc.</title>
        <authorList>
            <person name="Yuan L."/>
        </authorList>
    </citation>
    <scope>NUCLEOTIDE SEQUENCE [LARGE SCALE GENOMIC DNA]</scope>
    <source>
        <strain evidence="9">ZHUSHIDOU_FW_LH</strain>
        <tissue evidence="9">Leaf</tissue>
    </source>
</reference>
<comment type="caution">
    <text evidence="9">The sequence shown here is derived from an EMBL/GenBank/DDBJ whole genome shotgun (WGS) entry which is preliminary data.</text>
</comment>
<keyword evidence="10" id="KW-1185">Reference proteome</keyword>
<name>A0AAN9HQM7_CROPI</name>
<keyword evidence="4 8" id="KW-0732">Signal</keyword>
<feature type="chain" id="PRO_5043038703" evidence="8">
    <location>
        <begin position="29"/>
        <end position="380"/>
    </location>
</feature>
<dbReference type="EMBL" id="JAYWIO010000008">
    <property type="protein sequence ID" value="KAK7245594.1"/>
    <property type="molecule type" value="Genomic_DNA"/>
</dbReference>
<evidence type="ECO:0000256" key="8">
    <source>
        <dbReference type="SAM" id="SignalP"/>
    </source>
</evidence>
<evidence type="ECO:0000256" key="3">
    <source>
        <dbReference type="ARBA" id="ARBA00022525"/>
    </source>
</evidence>
<dbReference type="GO" id="GO:0016042">
    <property type="term" value="P:lipid catabolic process"/>
    <property type="evidence" value="ECO:0007669"/>
    <property type="project" value="UniProtKB-KW"/>
</dbReference>
<evidence type="ECO:0000256" key="2">
    <source>
        <dbReference type="ARBA" id="ARBA00008668"/>
    </source>
</evidence>
<gene>
    <name evidence="9" type="ORF">RIF29_40441</name>
</gene>
<dbReference type="Pfam" id="PF00657">
    <property type="entry name" value="Lipase_GDSL"/>
    <property type="match status" value="1"/>
</dbReference>
<evidence type="ECO:0000313" key="9">
    <source>
        <dbReference type="EMBL" id="KAK7245594.1"/>
    </source>
</evidence>
<keyword evidence="3" id="KW-0964">Secreted</keyword>
<organism evidence="9 10">
    <name type="scientific">Crotalaria pallida</name>
    <name type="common">Smooth rattlebox</name>
    <name type="synonym">Crotalaria striata</name>
    <dbReference type="NCBI Taxonomy" id="3830"/>
    <lineage>
        <taxon>Eukaryota</taxon>
        <taxon>Viridiplantae</taxon>
        <taxon>Streptophyta</taxon>
        <taxon>Embryophyta</taxon>
        <taxon>Tracheophyta</taxon>
        <taxon>Spermatophyta</taxon>
        <taxon>Magnoliopsida</taxon>
        <taxon>eudicotyledons</taxon>
        <taxon>Gunneridae</taxon>
        <taxon>Pentapetalae</taxon>
        <taxon>rosids</taxon>
        <taxon>fabids</taxon>
        <taxon>Fabales</taxon>
        <taxon>Fabaceae</taxon>
        <taxon>Papilionoideae</taxon>
        <taxon>50 kb inversion clade</taxon>
        <taxon>genistoids sensu lato</taxon>
        <taxon>core genistoids</taxon>
        <taxon>Crotalarieae</taxon>
        <taxon>Crotalaria</taxon>
    </lineage>
</organism>
<dbReference type="GO" id="GO:0005576">
    <property type="term" value="C:extracellular region"/>
    <property type="evidence" value="ECO:0007669"/>
    <property type="project" value="UniProtKB-SubCell"/>
</dbReference>
<keyword evidence="5" id="KW-0378">Hydrolase</keyword>
<evidence type="ECO:0000313" key="10">
    <source>
        <dbReference type="Proteomes" id="UP001372338"/>
    </source>
</evidence>
<evidence type="ECO:0000256" key="4">
    <source>
        <dbReference type="ARBA" id="ARBA00022729"/>
    </source>
</evidence>
<dbReference type="PANTHER" id="PTHR45650">
    <property type="entry name" value="GDSL-LIKE LIPASE/ACYLHYDROLASE-RELATED"/>
    <property type="match status" value="1"/>
</dbReference>
<evidence type="ECO:0000256" key="6">
    <source>
        <dbReference type="ARBA" id="ARBA00022963"/>
    </source>
</evidence>
<dbReference type="AlphaFoldDB" id="A0AAN9HQM7"/>
<dbReference type="InterPro" id="IPR001087">
    <property type="entry name" value="GDSL"/>
</dbReference>